<proteinExistence type="predicted"/>
<dbReference type="WBParaSite" id="PS1159_v2.g1222.t1">
    <property type="protein sequence ID" value="PS1159_v2.g1222.t1"/>
    <property type="gene ID" value="PS1159_v2.g1222"/>
</dbReference>
<protein>
    <submittedName>
        <fullName evidence="2">Putative nuclease HARBI1</fullName>
    </submittedName>
</protein>
<sequence>NFRTRIHYTDVEIQQRYRLTELQMAKVLSKIGPDLKRITLRTNALEVEKVLTVALRQLATGAGYRVCGDSEVSKSTAALCLKIVVKSIVKHWSDVLKFPTTTNGRLFDEHEFWKVAGISGVCGIIDGTHVEVTVSKEMNPVFYTGRKKKTTVNVVAVCDAHGRFNFVSVNWPGPVHDSRSFSRTVLYKSFYRGWRPFKGAFIIADKGYKNEDFIVAIKKAKKGRKQFYK</sequence>
<name>A0AC35EZL3_9BILA</name>
<evidence type="ECO:0000313" key="1">
    <source>
        <dbReference type="Proteomes" id="UP000887580"/>
    </source>
</evidence>
<dbReference type="Proteomes" id="UP000887580">
    <property type="component" value="Unplaced"/>
</dbReference>
<accession>A0AC35EZL3</accession>
<organism evidence="1 2">
    <name type="scientific">Panagrolaimus sp. PS1159</name>
    <dbReference type="NCBI Taxonomy" id="55785"/>
    <lineage>
        <taxon>Eukaryota</taxon>
        <taxon>Metazoa</taxon>
        <taxon>Ecdysozoa</taxon>
        <taxon>Nematoda</taxon>
        <taxon>Chromadorea</taxon>
        <taxon>Rhabditida</taxon>
        <taxon>Tylenchina</taxon>
        <taxon>Panagrolaimomorpha</taxon>
        <taxon>Panagrolaimoidea</taxon>
        <taxon>Panagrolaimidae</taxon>
        <taxon>Panagrolaimus</taxon>
    </lineage>
</organism>
<reference evidence="2" key="1">
    <citation type="submission" date="2022-11" db="UniProtKB">
        <authorList>
            <consortium name="WormBaseParasite"/>
        </authorList>
    </citation>
    <scope>IDENTIFICATION</scope>
</reference>
<evidence type="ECO:0000313" key="2">
    <source>
        <dbReference type="WBParaSite" id="PS1159_v2.g1222.t1"/>
    </source>
</evidence>